<sequence length="409" mass="46623">MKDATQPSNGSSAHFPTSRFSSLLASNHRDFLLTPSRSQVKVSDVEGKILGLLFAANWYPPCWRFAQELVGIYEELRKNASDFEIVYVSSDEDMEAFDGFYGQMPWLAIPFSDLETKKALNRKYDVEGVPCLVMLQPHDTKEEETLRDGVNIIHRFGAQAYPFTKERLEQLYQEERDRHENQTLINLLTNPDRDYVLGHPGSRQVPVASLAGKTIGLYFSAQWCVPGQNFTPKLIGIYHKIKQELAEKRDHQEEDFEIVLISNDRDEASFESYFGSMPWLALPYGEAEMKKLARHFDVQGIPCLVIIGPDGKTITRYGRNLINLYQENAYPFTHARVQSLEKQIEQEARGLPTLVDHDGHRHRLNLVSDGNGGGPFICCVCDEQGSTWAYQCLRCGYEVHPKCVKPVDR</sequence>
<accession>A0AAE1MQC5</accession>
<evidence type="ECO:0000256" key="1">
    <source>
        <dbReference type="ARBA" id="ARBA00012612"/>
    </source>
</evidence>
<dbReference type="Pfam" id="PF03107">
    <property type="entry name" value="C1_2"/>
    <property type="match status" value="1"/>
</dbReference>
<dbReference type="InterPro" id="IPR052259">
    <property type="entry name" value="Nucleoredoxin-like"/>
</dbReference>
<dbReference type="SMART" id="SM00109">
    <property type="entry name" value="C1"/>
    <property type="match status" value="1"/>
</dbReference>
<evidence type="ECO:0000256" key="5">
    <source>
        <dbReference type="ARBA" id="ARBA00023002"/>
    </source>
</evidence>
<comment type="similarity">
    <text evidence="7">Belongs to the nucleoredoxin family.</text>
</comment>
<evidence type="ECO:0000256" key="8">
    <source>
        <dbReference type="ARBA" id="ARBA00047388"/>
    </source>
</evidence>
<keyword evidence="2" id="KW-0479">Metal-binding</keyword>
<keyword evidence="3" id="KW-0677">Repeat</keyword>
<dbReference type="PANTHER" id="PTHR13871">
    <property type="entry name" value="THIOREDOXIN"/>
    <property type="match status" value="1"/>
</dbReference>
<comment type="caution">
    <text evidence="12">The sequence shown here is derived from an EMBL/GenBank/DDBJ whole genome shotgun (WGS) entry which is preliminary data.</text>
</comment>
<proteinExistence type="inferred from homology"/>
<dbReference type="InterPro" id="IPR012336">
    <property type="entry name" value="Thioredoxin-like_fold"/>
</dbReference>
<organism evidence="12 13">
    <name type="scientific">Acacia crassicarpa</name>
    <name type="common">northern wattle</name>
    <dbReference type="NCBI Taxonomy" id="499986"/>
    <lineage>
        <taxon>Eukaryota</taxon>
        <taxon>Viridiplantae</taxon>
        <taxon>Streptophyta</taxon>
        <taxon>Embryophyta</taxon>
        <taxon>Tracheophyta</taxon>
        <taxon>Spermatophyta</taxon>
        <taxon>Magnoliopsida</taxon>
        <taxon>eudicotyledons</taxon>
        <taxon>Gunneridae</taxon>
        <taxon>Pentapetalae</taxon>
        <taxon>rosids</taxon>
        <taxon>fabids</taxon>
        <taxon>Fabales</taxon>
        <taxon>Fabaceae</taxon>
        <taxon>Caesalpinioideae</taxon>
        <taxon>mimosoid clade</taxon>
        <taxon>Acacieae</taxon>
        <taxon>Acacia</taxon>
    </lineage>
</organism>
<dbReference type="InterPro" id="IPR002219">
    <property type="entry name" value="PKC_DAG/PE"/>
</dbReference>
<dbReference type="GO" id="GO:0046872">
    <property type="term" value="F:metal ion binding"/>
    <property type="evidence" value="ECO:0007669"/>
    <property type="project" value="UniProtKB-KW"/>
</dbReference>
<dbReference type="AlphaFoldDB" id="A0AAE1MQC5"/>
<comment type="catalytic activity">
    <reaction evidence="8">
        <text>[protein]-dithiol + NAD(+) = [protein]-disulfide + NADH + H(+)</text>
        <dbReference type="Rhea" id="RHEA:18749"/>
        <dbReference type="Rhea" id="RHEA-COMP:10593"/>
        <dbReference type="Rhea" id="RHEA-COMP:10594"/>
        <dbReference type="ChEBI" id="CHEBI:15378"/>
        <dbReference type="ChEBI" id="CHEBI:29950"/>
        <dbReference type="ChEBI" id="CHEBI:50058"/>
        <dbReference type="ChEBI" id="CHEBI:57540"/>
        <dbReference type="ChEBI" id="CHEBI:57945"/>
        <dbReference type="EC" id="1.8.1.8"/>
    </reaction>
</comment>
<dbReference type="CDD" id="cd00029">
    <property type="entry name" value="C1"/>
    <property type="match status" value="1"/>
</dbReference>
<dbReference type="Pfam" id="PF13905">
    <property type="entry name" value="Thioredoxin_8"/>
    <property type="match status" value="2"/>
</dbReference>
<evidence type="ECO:0000256" key="9">
    <source>
        <dbReference type="ARBA" id="ARBA00047804"/>
    </source>
</evidence>
<reference evidence="12" key="1">
    <citation type="submission" date="2023-10" db="EMBL/GenBank/DDBJ databases">
        <title>Chromosome-level genome of the transformable northern wattle, Acacia crassicarpa.</title>
        <authorList>
            <person name="Massaro I."/>
            <person name="Sinha N.R."/>
            <person name="Poethig S."/>
            <person name="Leichty A.R."/>
        </authorList>
    </citation>
    <scope>NUCLEOTIDE SEQUENCE</scope>
    <source>
        <strain evidence="12">Acra3RX</strain>
        <tissue evidence="12">Leaf</tissue>
    </source>
</reference>
<keyword evidence="6" id="KW-0520">NAD</keyword>
<evidence type="ECO:0000313" key="13">
    <source>
        <dbReference type="Proteomes" id="UP001293593"/>
    </source>
</evidence>
<comment type="catalytic activity">
    <reaction evidence="9">
        <text>[protein]-dithiol + NADP(+) = [protein]-disulfide + NADPH + H(+)</text>
        <dbReference type="Rhea" id="RHEA:18753"/>
        <dbReference type="Rhea" id="RHEA-COMP:10593"/>
        <dbReference type="Rhea" id="RHEA-COMP:10594"/>
        <dbReference type="ChEBI" id="CHEBI:15378"/>
        <dbReference type="ChEBI" id="CHEBI:29950"/>
        <dbReference type="ChEBI" id="CHEBI:50058"/>
        <dbReference type="ChEBI" id="CHEBI:57783"/>
        <dbReference type="ChEBI" id="CHEBI:58349"/>
        <dbReference type="EC" id="1.8.1.8"/>
    </reaction>
</comment>
<evidence type="ECO:0000256" key="3">
    <source>
        <dbReference type="ARBA" id="ARBA00022737"/>
    </source>
</evidence>
<dbReference type="PANTHER" id="PTHR13871:SF7">
    <property type="entry name" value="NUCLEOREDOXIN 2-RELATED"/>
    <property type="match status" value="1"/>
</dbReference>
<evidence type="ECO:0000256" key="6">
    <source>
        <dbReference type="ARBA" id="ARBA00023027"/>
    </source>
</evidence>
<evidence type="ECO:0000256" key="4">
    <source>
        <dbReference type="ARBA" id="ARBA00022833"/>
    </source>
</evidence>
<gene>
    <name evidence="12" type="ORF">QN277_014629</name>
</gene>
<evidence type="ECO:0000313" key="12">
    <source>
        <dbReference type="EMBL" id="KAK4276487.1"/>
    </source>
</evidence>
<name>A0AAE1MQC5_9FABA</name>
<dbReference type="GO" id="GO:0047134">
    <property type="term" value="F:protein-disulfide reductase [NAD(P)H] activity"/>
    <property type="evidence" value="ECO:0007669"/>
    <property type="project" value="UniProtKB-EC"/>
</dbReference>
<feature type="domain" description="Thioredoxin" evidence="11">
    <location>
        <begin position="22"/>
        <end position="155"/>
    </location>
</feature>
<dbReference type="Gene3D" id="3.40.30.10">
    <property type="entry name" value="Glutaredoxin"/>
    <property type="match status" value="2"/>
</dbReference>
<evidence type="ECO:0000256" key="2">
    <source>
        <dbReference type="ARBA" id="ARBA00022723"/>
    </source>
</evidence>
<dbReference type="PROSITE" id="PS51352">
    <property type="entry name" value="THIOREDOXIN_2"/>
    <property type="match status" value="2"/>
</dbReference>
<dbReference type="InterPro" id="IPR004146">
    <property type="entry name" value="DC1"/>
</dbReference>
<dbReference type="PROSITE" id="PS50081">
    <property type="entry name" value="ZF_DAG_PE_2"/>
    <property type="match status" value="1"/>
</dbReference>
<dbReference type="InterPro" id="IPR013766">
    <property type="entry name" value="Thioredoxin_domain"/>
</dbReference>
<feature type="domain" description="Phorbol-ester/DAG-type" evidence="10">
    <location>
        <begin position="359"/>
        <end position="409"/>
    </location>
</feature>
<dbReference type="SUPFAM" id="SSF57889">
    <property type="entry name" value="Cysteine-rich domain"/>
    <property type="match status" value="1"/>
</dbReference>
<dbReference type="InterPro" id="IPR036249">
    <property type="entry name" value="Thioredoxin-like_sf"/>
</dbReference>
<protein>
    <recommendedName>
        <fullName evidence="1">protein-disulfide reductase</fullName>
        <ecNumber evidence="1">1.8.1.8</ecNumber>
    </recommendedName>
</protein>
<feature type="domain" description="Thioredoxin" evidence="11">
    <location>
        <begin position="178"/>
        <end position="349"/>
    </location>
</feature>
<evidence type="ECO:0000259" key="11">
    <source>
        <dbReference type="PROSITE" id="PS51352"/>
    </source>
</evidence>
<keyword evidence="4" id="KW-0862">Zinc</keyword>
<keyword evidence="13" id="KW-1185">Reference proteome</keyword>
<dbReference type="Proteomes" id="UP001293593">
    <property type="component" value="Unassembled WGS sequence"/>
</dbReference>
<dbReference type="SUPFAM" id="SSF52833">
    <property type="entry name" value="Thioredoxin-like"/>
    <property type="match status" value="2"/>
</dbReference>
<keyword evidence="5" id="KW-0560">Oxidoreductase</keyword>
<dbReference type="InterPro" id="IPR046349">
    <property type="entry name" value="C1-like_sf"/>
</dbReference>
<evidence type="ECO:0000259" key="10">
    <source>
        <dbReference type="PROSITE" id="PS50081"/>
    </source>
</evidence>
<dbReference type="EC" id="1.8.1.8" evidence="1"/>
<evidence type="ECO:0000256" key="7">
    <source>
        <dbReference type="ARBA" id="ARBA00025782"/>
    </source>
</evidence>
<dbReference type="EMBL" id="JAWXYG010000003">
    <property type="protein sequence ID" value="KAK4276487.1"/>
    <property type="molecule type" value="Genomic_DNA"/>
</dbReference>